<comment type="caution">
    <text evidence="2">The sequence shown here is derived from an EMBL/GenBank/DDBJ whole genome shotgun (WGS) entry which is preliminary data.</text>
</comment>
<accession>A0AA39ZPG1</accession>
<protein>
    <recommendedName>
        <fullName evidence="4">Secreted protein</fullName>
    </recommendedName>
</protein>
<feature type="signal peptide" evidence="1">
    <location>
        <begin position="1"/>
        <end position="17"/>
    </location>
</feature>
<organism evidence="2 3">
    <name type="scientific">Lasiosphaeris hirsuta</name>
    <dbReference type="NCBI Taxonomy" id="260670"/>
    <lineage>
        <taxon>Eukaryota</taxon>
        <taxon>Fungi</taxon>
        <taxon>Dikarya</taxon>
        <taxon>Ascomycota</taxon>
        <taxon>Pezizomycotina</taxon>
        <taxon>Sordariomycetes</taxon>
        <taxon>Sordariomycetidae</taxon>
        <taxon>Sordariales</taxon>
        <taxon>Lasiosphaeriaceae</taxon>
        <taxon>Lasiosphaeris</taxon>
    </lineage>
</organism>
<gene>
    <name evidence="2" type="ORF">B0H67DRAFT_97312</name>
</gene>
<evidence type="ECO:0008006" key="4">
    <source>
        <dbReference type="Google" id="ProtNLM"/>
    </source>
</evidence>
<dbReference type="EMBL" id="JAUKUA010000010">
    <property type="protein sequence ID" value="KAK0701234.1"/>
    <property type="molecule type" value="Genomic_DNA"/>
</dbReference>
<feature type="chain" id="PRO_5041211433" description="Secreted protein" evidence="1">
    <location>
        <begin position="18"/>
        <end position="142"/>
    </location>
</feature>
<name>A0AA39ZPG1_9PEZI</name>
<evidence type="ECO:0000256" key="1">
    <source>
        <dbReference type="SAM" id="SignalP"/>
    </source>
</evidence>
<evidence type="ECO:0000313" key="3">
    <source>
        <dbReference type="Proteomes" id="UP001172102"/>
    </source>
</evidence>
<keyword evidence="3" id="KW-1185">Reference proteome</keyword>
<evidence type="ECO:0000313" key="2">
    <source>
        <dbReference type="EMBL" id="KAK0701234.1"/>
    </source>
</evidence>
<reference evidence="2" key="1">
    <citation type="submission" date="2023-06" db="EMBL/GenBank/DDBJ databases">
        <title>Genome-scale phylogeny and comparative genomics of the fungal order Sordariales.</title>
        <authorList>
            <consortium name="Lawrence Berkeley National Laboratory"/>
            <person name="Hensen N."/>
            <person name="Bonometti L."/>
            <person name="Westerberg I."/>
            <person name="Brannstrom I.O."/>
            <person name="Guillou S."/>
            <person name="Cros-Aarteil S."/>
            <person name="Calhoun S."/>
            <person name="Haridas S."/>
            <person name="Kuo A."/>
            <person name="Mondo S."/>
            <person name="Pangilinan J."/>
            <person name="Riley R."/>
            <person name="Labutti K."/>
            <person name="Andreopoulos B."/>
            <person name="Lipzen A."/>
            <person name="Chen C."/>
            <person name="Yanf M."/>
            <person name="Daum C."/>
            <person name="Ng V."/>
            <person name="Clum A."/>
            <person name="Steindorff A."/>
            <person name="Ohm R."/>
            <person name="Martin F."/>
            <person name="Silar P."/>
            <person name="Natvig D."/>
            <person name="Lalanne C."/>
            <person name="Gautier V."/>
            <person name="Ament-Velasquez S.L."/>
            <person name="Kruys A."/>
            <person name="Hutchinson M.I."/>
            <person name="Powell A.J."/>
            <person name="Barry K."/>
            <person name="Miller A.N."/>
            <person name="Grigoriev I.V."/>
            <person name="Debuchy R."/>
            <person name="Gladieux P."/>
            <person name="Thoren M.H."/>
            <person name="Johannesson H."/>
        </authorList>
    </citation>
    <scope>NUCLEOTIDE SEQUENCE</scope>
    <source>
        <strain evidence="2">SMH4607-1</strain>
    </source>
</reference>
<dbReference type="Proteomes" id="UP001172102">
    <property type="component" value="Unassembled WGS sequence"/>
</dbReference>
<proteinExistence type="predicted"/>
<keyword evidence="1" id="KW-0732">Signal</keyword>
<sequence length="142" mass="15510">MCGAELVALCCLGACCAALYDGKPISFCQSDCLSPHTDPGPPKMTTIQGPRVQLSRVPKESHRHPIPDRLEAPGAVGARVVPHPRQPATIGQCHKLSARCRTATILMVPMRRTLLIRANNMGKGVHFHGYFCLTTMLITRHF</sequence>
<dbReference type="AlphaFoldDB" id="A0AA39ZPG1"/>